<keyword evidence="2" id="KW-1185">Reference proteome</keyword>
<gene>
    <name evidence="1" type="ORF">NDU88_006063</name>
</gene>
<organism evidence="1 2">
    <name type="scientific">Pleurodeles waltl</name>
    <name type="common">Iberian ribbed newt</name>
    <dbReference type="NCBI Taxonomy" id="8319"/>
    <lineage>
        <taxon>Eukaryota</taxon>
        <taxon>Metazoa</taxon>
        <taxon>Chordata</taxon>
        <taxon>Craniata</taxon>
        <taxon>Vertebrata</taxon>
        <taxon>Euteleostomi</taxon>
        <taxon>Amphibia</taxon>
        <taxon>Batrachia</taxon>
        <taxon>Caudata</taxon>
        <taxon>Salamandroidea</taxon>
        <taxon>Salamandridae</taxon>
        <taxon>Pleurodelinae</taxon>
        <taxon>Pleurodeles</taxon>
    </lineage>
</organism>
<sequence length="96" mass="9972">MAGTCVGQARPSLCDTWRPVSGVAPALDSGGPLGLRRRLEGSIGRFGVAPARELSADPCADEGALWTLLGLCWGPLVQMLAYGTWARAVDGSGMGW</sequence>
<dbReference type="EMBL" id="JANPWB010000006">
    <property type="protein sequence ID" value="KAJ1180848.1"/>
    <property type="molecule type" value="Genomic_DNA"/>
</dbReference>
<proteinExistence type="predicted"/>
<name>A0AAV7TZ13_PLEWA</name>
<accession>A0AAV7TZ13</accession>
<evidence type="ECO:0000313" key="2">
    <source>
        <dbReference type="Proteomes" id="UP001066276"/>
    </source>
</evidence>
<reference evidence="1" key="1">
    <citation type="journal article" date="2022" name="bioRxiv">
        <title>Sequencing and chromosome-scale assembly of the giantPleurodeles waltlgenome.</title>
        <authorList>
            <person name="Brown T."/>
            <person name="Elewa A."/>
            <person name="Iarovenko S."/>
            <person name="Subramanian E."/>
            <person name="Araus A.J."/>
            <person name="Petzold A."/>
            <person name="Susuki M."/>
            <person name="Suzuki K.-i.T."/>
            <person name="Hayashi T."/>
            <person name="Toyoda A."/>
            <person name="Oliveira C."/>
            <person name="Osipova E."/>
            <person name="Leigh N.D."/>
            <person name="Simon A."/>
            <person name="Yun M.H."/>
        </authorList>
    </citation>
    <scope>NUCLEOTIDE SEQUENCE</scope>
    <source>
        <strain evidence="1">20211129_DDA</strain>
        <tissue evidence="1">Liver</tissue>
    </source>
</reference>
<protein>
    <submittedName>
        <fullName evidence="1">Uncharacterized protein</fullName>
    </submittedName>
</protein>
<comment type="caution">
    <text evidence="1">The sequence shown here is derived from an EMBL/GenBank/DDBJ whole genome shotgun (WGS) entry which is preliminary data.</text>
</comment>
<evidence type="ECO:0000313" key="1">
    <source>
        <dbReference type="EMBL" id="KAJ1180848.1"/>
    </source>
</evidence>
<dbReference type="Proteomes" id="UP001066276">
    <property type="component" value="Chromosome 3_2"/>
</dbReference>
<dbReference type="AlphaFoldDB" id="A0AAV7TZ13"/>